<reference evidence="1" key="1">
    <citation type="submission" date="2021-03" db="EMBL/GenBank/DDBJ databases">
        <title>Draft genome sequence of rust myrtle Austropuccinia psidii MF-1, a brazilian biotype.</title>
        <authorList>
            <person name="Quecine M.C."/>
            <person name="Pachon D.M.R."/>
            <person name="Bonatelli M.L."/>
            <person name="Correr F.H."/>
            <person name="Franceschini L.M."/>
            <person name="Leite T.F."/>
            <person name="Margarido G.R.A."/>
            <person name="Almeida C.A."/>
            <person name="Ferrarezi J.A."/>
            <person name="Labate C.A."/>
        </authorList>
    </citation>
    <scope>NUCLEOTIDE SEQUENCE</scope>
    <source>
        <strain evidence="1">MF-1</strain>
    </source>
</reference>
<accession>A0A9Q3FFY3</accession>
<evidence type="ECO:0000313" key="2">
    <source>
        <dbReference type="Proteomes" id="UP000765509"/>
    </source>
</evidence>
<dbReference type="EMBL" id="AVOT02044875">
    <property type="protein sequence ID" value="MBW0540225.1"/>
    <property type="molecule type" value="Genomic_DNA"/>
</dbReference>
<comment type="caution">
    <text evidence="1">The sequence shown here is derived from an EMBL/GenBank/DDBJ whole genome shotgun (WGS) entry which is preliminary data.</text>
</comment>
<sequence>MIKIQEKKKPWEIVHMDCVTAIPPGGDRSFSFKYSKERWDKSHKPPDVKVGDLVLVSILNLNSIKGPKKLGYSFSGTLIMKSLHGPNAAQLDLTG</sequence>
<protein>
    <submittedName>
        <fullName evidence="1">Uncharacterized protein</fullName>
    </submittedName>
</protein>
<dbReference type="AlphaFoldDB" id="A0A9Q3FFY3"/>
<organism evidence="1 2">
    <name type="scientific">Austropuccinia psidii MF-1</name>
    <dbReference type="NCBI Taxonomy" id="1389203"/>
    <lineage>
        <taxon>Eukaryota</taxon>
        <taxon>Fungi</taxon>
        <taxon>Dikarya</taxon>
        <taxon>Basidiomycota</taxon>
        <taxon>Pucciniomycotina</taxon>
        <taxon>Pucciniomycetes</taxon>
        <taxon>Pucciniales</taxon>
        <taxon>Sphaerophragmiaceae</taxon>
        <taxon>Austropuccinia</taxon>
    </lineage>
</organism>
<dbReference type="OrthoDB" id="117147at2759"/>
<gene>
    <name evidence="1" type="ORF">O181_079940</name>
</gene>
<evidence type="ECO:0000313" key="1">
    <source>
        <dbReference type="EMBL" id="MBW0540225.1"/>
    </source>
</evidence>
<keyword evidence="2" id="KW-1185">Reference proteome</keyword>
<name>A0A9Q3FFY3_9BASI</name>
<proteinExistence type="predicted"/>
<dbReference type="Proteomes" id="UP000765509">
    <property type="component" value="Unassembled WGS sequence"/>
</dbReference>